<comment type="cofactor">
    <cofactor evidence="2">
        <name>FMN</name>
        <dbReference type="ChEBI" id="CHEBI:58210"/>
    </cofactor>
</comment>
<keyword evidence="11" id="KW-0479">Metal-binding</keyword>
<dbReference type="Proteomes" id="UP000050973">
    <property type="component" value="Unassembled WGS sequence"/>
</dbReference>
<comment type="subunit">
    <text evidence="7">Homodimer.</text>
</comment>
<evidence type="ECO:0000256" key="21">
    <source>
        <dbReference type="ARBA" id="ARBA00049714"/>
    </source>
</evidence>
<evidence type="ECO:0000256" key="12">
    <source>
        <dbReference type="ARBA" id="ARBA00022975"/>
    </source>
</evidence>
<feature type="domain" description="4Fe-4S ferredoxin-type" evidence="24">
    <location>
        <begin position="337"/>
        <end position="367"/>
    </location>
</feature>
<keyword evidence="9" id="KW-0285">Flavoprotein</keyword>
<dbReference type="InterPro" id="IPR005720">
    <property type="entry name" value="Dihydroorotate_DH_cat"/>
</dbReference>
<keyword evidence="12" id="KW-0665">Pyrimidine biosynthesis</keyword>
<evidence type="ECO:0000256" key="14">
    <source>
        <dbReference type="ARBA" id="ARBA00023004"/>
    </source>
</evidence>
<evidence type="ECO:0000256" key="18">
    <source>
        <dbReference type="ARBA" id="ARBA00047685"/>
    </source>
</evidence>
<comment type="catalytic activity">
    <reaction evidence="1">
        <text>(S)-dihydroorotate + fumarate = orotate + succinate</text>
        <dbReference type="Rhea" id="RHEA:30059"/>
        <dbReference type="ChEBI" id="CHEBI:29806"/>
        <dbReference type="ChEBI" id="CHEBI:30031"/>
        <dbReference type="ChEBI" id="CHEBI:30839"/>
        <dbReference type="ChEBI" id="CHEBI:30864"/>
        <dbReference type="EC" id="1.3.98.1"/>
    </reaction>
</comment>
<dbReference type="InterPro" id="IPR017896">
    <property type="entry name" value="4Fe4S_Fe-S-bd"/>
</dbReference>
<feature type="region of interest" description="Disordered" evidence="23">
    <location>
        <begin position="406"/>
        <end position="431"/>
    </location>
</feature>
<dbReference type="AlphaFoldDB" id="A0A0R1WJ87"/>
<dbReference type="NCBIfam" id="NF006183">
    <property type="entry name" value="PRK08318.1"/>
    <property type="match status" value="1"/>
</dbReference>
<evidence type="ECO:0000256" key="17">
    <source>
        <dbReference type="ARBA" id="ARBA00032722"/>
    </source>
</evidence>
<dbReference type="GO" id="GO:0005737">
    <property type="term" value="C:cytoplasm"/>
    <property type="evidence" value="ECO:0007669"/>
    <property type="project" value="UniProtKB-SubCell"/>
</dbReference>
<comment type="subunit">
    <text evidence="21">Heterotetramer of 2 PreA and 2 PreT subunits.</text>
</comment>
<keyword evidence="14" id="KW-0408">Iron</keyword>
<evidence type="ECO:0000313" key="25">
    <source>
        <dbReference type="EMBL" id="KRM15755.1"/>
    </source>
</evidence>
<dbReference type="PANTHER" id="PTHR43073:SF2">
    <property type="entry name" value="DIHYDROPYRIMIDINE DEHYDROGENASE [NADP(+)]"/>
    <property type="match status" value="1"/>
</dbReference>
<evidence type="ECO:0000256" key="9">
    <source>
        <dbReference type="ARBA" id="ARBA00022630"/>
    </source>
</evidence>
<dbReference type="PANTHER" id="PTHR43073">
    <property type="entry name" value="DIHYDROPYRIMIDINE DEHYDROGENASE [NADP(+)]"/>
    <property type="match status" value="1"/>
</dbReference>
<gene>
    <name evidence="25" type="ORF">FC49_GL001862</name>
</gene>
<dbReference type="EMBL" id="AZGE01000008">
    <property type="protein sequence ID" value="KRM15755.1"/>
    <property type="molecule type" value="Genomic_DNA"/>
</dbReference>
<dbReference type="PROSITE" id="PS00198">
    <property type="entry name" value="4FE4S_FER_1"/>
    <property type="match status" value="1"/>
</dbReference>
<comment type="caution">
    <text evidence="25">The sequence shown here is derived from an EMBL/GenBank/DDBJ whole genome shotgun (WGS) entry which is preliminary data.</text>
</comment>
<dbReference type="PATRIC" id="fig|1423779.3.peg.1929"/>
<organism evidence="25 26">
    <name type="scientific">Limosilactobacillus oris DSM 4864</name>
    <dbReference type="NCBI Taxonomy" id="1423779"/>
    <lineage>
        <taxon>Bacteria</taxon>
        <taxon>Bacillati</taxon>
        <taxon>Bacillota</taxon>
        <taxon>Bacilli</taxon>
        <taxon>Lactobacillales</taxon>
        <taxon>Lactobacillaceae</taxon>
        <taxon>Limosilactobacillus</taxon>
    </lineage>
</organism>
<evidence type="ECO:0000256" key="3">
    <source>
        <dbReference type="ARBA" id="ARBA00004496"/>
    </source>
</evidence>
<dbReference type="GO" id="GO:0046872">
    <property type="term" value="F:metal ion binding"/>
    <property type="evidence" value="ECO:0007669"/>
    <property type="project" value="UniProtKB-KW"/>
</dbReference>
<evidence type="ECO:0000256" key="5">
    <source>
        <dbReference type="ARBA" id="ARBA00008008"/>
    </source>
</evidence>
<evidence type="ECO:0000256" key="23">
    <source>
        <dbReference type="SAM" id="MobiDB-lite"/>
    </source>
</evidence>
<dbReference type="SUPFAM" id="SSF54862">
    <property type="entry name" value="4Fe-4S ferredoxins"/>
    <property type="match status" value="1"/>
</dbReference>
<keyword evidence="15" id="KW-0411">Iron-sulfur</keyword>
<name>A0A0R1WJ87_9LACO</name>
<dbReference type="PROSITE" id="PS51379">
    <property type="entry name" value="4FE4S_FER_2"/>
    <property type="match status" value="2"/>
</dbReference>
<comment type="function">
    <text evidence="20">Involved in pyrimidine base degradation. Catalyzes physiologically the reduction of uracil to 5,6-dihydrouracil (DHU) by using NADH as a specific cosubstrate. It also catalyzes the reverse reaction and the reduction of thymine to 5,6-dihydrothymine (DHT).</text>
</comment>
<evidence type="ECO:0000256" key="4">
    <source>
        <dbReference type="ARBA" id="ARBA00004725"/>
    </source>
</evidence>
<comment type="catalytic activity">
    <reaction evidence="19">
        <text>5,6-dihydrouracil + NAD(+) = uracil + NADH + H(+)</text>
        <dbReference type="Rhea" id="RHEA:20189"/>
        <dbReference type="ChEBI" id="CHEBI:15378"/>
        <dbReference type="ChEBI" id="CHEBI:15901"/>
        <dbReference type="ChEBI" id="CHEBI:17568"/>
        <dbReference type="ChEBI" id="CHEBI:57540"/>
        <dbReference type="ChEBI" id="CHEBI:57945"/>
        <dbReference type="EC" id="1.3.1.1"/>
    </reaction>
</comment>
<evidence type="ECO:0000256" key="1">
    <source>
        <dbReference type="ARBA" id="ARBA00001694"/>
    </source>
</evidence>
<dbReference type="Gene3D" id="3.20.20.70">
    <property type="entry name" value="Aldolase class I"/>
    <property type="match status" value="1"/>
</dbReference>
<comment type="pathway">
    <text evidence="4">Pyrimidine metabolism; UMP biosynthesis via de novo pathway.</text>
</comment>
<comment type="similarity">
    <text evidence="6">Belongs to the dihydropyrimidine dehydrogenase family.</text>
</comment>
<dbReference type="GO" id="GO:0004159">
    <property type="term" value="F:dihydropyrimidine dehydrogenase (NAD+) activity"/>
    <property type="evidence" value="ECO:0007669"/>
    <property type="project" value="UniProtKB-EC"/>
</dbReference>
<evidence type="ECO:0000256" key="22">
    <source>
        <dbReference type="ARBA" id="ARBA00049728"/>
    </source>
</evidence>
<dbReference type="CDD" id="cd02940">
    <property type="entry name" value="DHPD_FMN"/>
    <property type="match status" value="1"/>
</dbReference>
<evidence type="ECO:0000256" key="20">
    <source>
        <dbReference type="ARBA" id="ARBA00049578"/>
    </source>
</evidence>
<evidence type="ECO:0000256" key="6">
    <source>
        <dbReference type="ARBA" id="ARBA00010804"/>
    </source>
</evidence>
<dbReference type="GO" id="GO:0006221">
    <property type="term" value="P:pyrimidine nucleotide biosynthetic process"/>
    <property type="evidence" value="ECO:0007669"/>
    <property type="project" value="UniProtKB-KW"/>
</dbReference>
<dbReference type="Gene3D" id="3.30.70.20">
    <property type="match status" value="1"/>
</dbReference>
<evidence type="ECO:0000256" key="2">
    <source>
        <dbReference type="ARBA" id="ARBA00001917"/>
    </source>
</evidence>
<reference evidence="25 26" key="1">
    <citation type="journal article" date="2015" name="Genome Announc.">
        <title>Expanding the biotechnology potential of lactobacilli through comparative genomics of 213 strains and associated genera.</title>
        <authorList>
            <person name="Sun Z."/>
            <person name="Harris H.M."/>
            <person name="McCann A."/>
            <person name="Guo C."/>
            <person name="Argimon S."/>
            <person name="Zhang W."/>
            <person name="Yang X."/>
            <person name="Jeffery I.B."/>
            <person name="Cooney J.C."/>
            <person name="Kagawa T.F."/>
            <person name="Liu W."/>
            <person name="Song Y."/>
            <person name="Salvetti E."/>
            <person name="Wrobel A."/>
            <person name="Rasinkangas P."/>
            <person name="Parkhill J."/>
            <person name="Rea M.C."/>
            <person name="O'Sullivan O."/>
            <person name="Ritari J."/>
            <person name="Douillard F.P."/>
            <person name="Paul Ross R."/>
            <person name="Yang R."/>
            <person name="Briner A.E."/>
            <person name="Felis G.E."/>
            <person name="de Vos W.M."/>
            <person name="Barrangou R."/>
            <person name="Klaenhammer T.R."/>
            <person name="Caufield P.W."/>
            <person name="Cui Y."/>
            <person name="Zhang H."/>
            <person name="O'Toole P.W."/>
        </authorList>
    </citation>
    <scope>NUCLEOTIDE SEQUENCE [LARGE SCALE GENOMIC DNA]</scope>
    <source>
        <strain evidence="25 26">DSM 4864</strain>
    </source>
</reference>
<comment type="catalytic activity">
    <reaction evidence="18">
        <text>5,6-dihydrothymine + NAD(+) = thymine + NADH + H(+)</text>
        <dbReference type="Rhea" id="RHEA:28791"/>
        <dbReference type="ChEBI" id="CHEBI:15378"/>
        <dbReference type="ChEBI" id="CHEBI:17821"/>
        <dbReference type="ChEBI" id="CHEBI:27468"/>
        <dbReference type="ChEBI" id="CHEBI:57540"/>
        <dbReference type="ChEBI" id="CHEBI:57945"/>
        <dbReference type="EC" id="1.3.1.1"/>
    </reaction>
</comment>
<evidence type="ECO:0000256" key="16">
    <source>
        <dbReference type="ARBA" id="ARBA00030119"/>
    </source>
</evidence>
<dbReference type="Pfam" id="PF01180">
    <property type="entry name" value="DHO_dh"/>
    <property type="match status" value="1"/>
</dbReference>
<evidence type="ECO:0000256" key="19">
    <source>
        <dbReference type="ARBA" id="ARBA00048792"/>
    </source>
</evidence>
<keyword evidence="10" id="KW-0288">FMN</keyword>
<feature type="domain" description="4Fe-4S ferredoxin-type" evidence="24">
    <location>
        <begin position="371"/>
        <end position="400"/>
    </location>
</feature>
<dbReference type="InterPro" id="IPR013785">
    <property type="entry name" value="Aldolase_TIM"/>
</dbReference>
<dbReference type="RefSeq" id="WP_056984422.1">
    <property type="nucleotide sequence ID" value="NZ_AZGE01000008.1"/>
</dbReference>
<dbReference type="GO" id="GO:1990663">
    <property type="term" value="F:dihydroorotate dehydrogenase (fumarate) activity"/>
    <property type="evidence" value="ECO:0007669"/>
    <property type="project" value="UniProtKB-EC"/>
</dbReference>
<dbReference type="GO" id="GO:0051536">
    <property type="term" value="F:iron-sulfur cluster binding"/>
    <property type="evidence" value="ECO:0007669"/>
    <property type="project" value="UniProtKB-KW"/>
</dbReference>
<evidence type="ECO:0000256" key="15">
    <source>
        <dbReference type="ARBA" id="ARBA00023014"/>
    </source>
</evidence>
<evidence type="ECO:0000256" key="10">
    <source>
        <dbReference type="ARBA" id="ARBA00022643"/>
    </source>
</evidence>
<accession>A0A0R1WJ87</accession>
<comment type="similarity">
    <text evidence="5">Belongs to the dihydroorotate dehydrogenase family. Type 1 subfamily.</text>
</comment>
<evidence type="ECO:0000256" key="13">
    <source>
        <dbReference type="ARBA" id="ARBA00023002"/>
    </source>
</evidence>
<dbReference type="EC" id="1.3.98.1" evidence="8"/>
<sequence length="431" mass="46991">MIKKDLSIDFLGVHFENPFCLSSSPVGNCYEMCKNAYDAGWGGIVYKTLSPDHFVVDEVSPRFAQLTKEDTPFIAFKNMEQLAEHPLAQDLDAMRRLKKEYPNKVLIASIMGETPQDWTDLAKLVTAAGADMIELNFSCPQMTSHTMGSDVGTNPELCKSNCAAVKRGTDLPVLAKMTPNITTMIPVVKACLAGGADGISSINTVKSITDVDLDNKVALPNINGKSAVSGLSGKSVKPIALRFLQQIRSAAGLEQLPVSGIGGIETWEDAAEFILLGASTLQVTTAIMQYGYRIIDDLTNGLMHYMDEQHVDHLKDLVGIANKNIVPTNQLDRDYKVYPKIDWDKCIGCGRCFISCQDGAHQAMGWDDDKRLPTFDQSKCVGCQLCALVCPVGAIKLGLVKMKPGREGNPEDVDASSFQLPNYDETPAHNH</sequence>
<evidence type="ECO:0000256" key="11">
    <source>
        <dbReference type="ARBA" id="ARBA00022723"/>
    </source>
</evidence>
<evidence type="ECO:0000313" key="26">
    <source>
        <dbReference type="Proteomes" id="UP000050973"/>
    </source>
</evidence>
<protein>
    <recommendedName>
        <fullName evidence="17">Dihydrothymine dehydrogenase</fullName>
        <ecNumber evidence="22">1.3.1.1</ecNumber>
        <ecNumber evidence="8">1.3.98.1</ecNumber>
    </recommendedName>
    <alternativeName>
        <fullName evidence="16">Dihydrouracil dehydrogenase</fullName>
    </alternativeName>
</protein>
<proteinExistence type="inferred from homology"/>
<dbReference type="InterPro" id="IPR017900">
    <property type="entry name" value="4Fe4S_Fe_S_CS"/>
</dbReference>
<dbReference type="EC" id="1.3.1.1" evidence="22"/>
<comment type="subcellular location">
    <subcellularLocation>
        <location evidence="3">Cytoplasm</location>
    </subcellularLocation>
</comment>
<dbReference type="SUPFAM" id="SSF51395">
    <property type="entry name" value="FMN-linked oxidoreductases"/>
    <property type="match status" value="1"/>
</dbReference>
<dbReference type="Pfam" id="PF14697">
    <property type="entry name" value="Fer4_21"/>
    <property type="match status" value="1"/>
</dbReference>
<evidence type="ECO:0000256" key="7">
    <source>
        <dbReference type="ARBA" id="ARBA00011738"/>
    </source>
</evidence>
<evidence type="ECO:0000256" key="8">
    <source>
        <dbReference type="ARBA" id="ARBA00011911"/>
    </source>
</evidence>
<keyword evidence="13" id="KW-0560">Oxidoreductase</keyword>
<dbReference type="FunFam" id="3.20.20.70:FF:000027">
    <property type="entry name" value="Dihydropyrimidine dehydrogenase [NADP(+)]"/>
    <property type="match status" value="1"/>
</dbReference>
<evidence type="ECO:0000259" key="24">
    <source>
        <dbReference type="PROSITE" id="PS51379"/>
    </source>
</evidence>